<dbReference type="PANTHER" id="PTHR30255:SF3">
    <property type="entry name" value="SINGLE-STRANDED-DNA-SPECIFIC EXONUCLEASE RECJ"/>
    <property type="match status" value="1"/>
</dbReference>
<evidence type="ECO:0000259" key="1">
    <source>
        <dbReference type="Pfam" id="PF01368"/>
    </source>
</evidence>
<accession>A0A497JL48</accession>
<dbReference type="Proteomes" id="UP000278031">
    <property type="component" value="Unassembled WGS sequence"/>
</dbReference>
<dbReference type="AlphaFoldDB" id="A0A497JL48"/>
<feature type="domain" description="DHHA1" evidence="2">
    <location>
        <begin position="354"/>
        <end position="452"/>
    </location>
</feature>
<dbReference type="GO" id="GO:0003676">
    <property type="term" value="F:nucleic acid binding"/>
    <property type="evidence" value="ECO:0007669"/>
    <property type="project" value="InterPro"/>
</dbReference>
<dbReference type="Gene3D" id="3.10.310.30">
    <property type="match status" value="1"/>
</dbReference>
<dbReference type="EMBL" id="QMWP01000007">
    <property type="protein sequence ID" value="RLG71158.1"/>
    <property type="molecule type" value="Genomic_DNA"/>
</dbReference>
<dbReference type="SUPFAM" id="SSF64182">
    <property type="entry name" value="DHH phosphoesterases"/>
    <property type="match status" value="1"/>
</dbReference>
<dbReference type="InterPro" id="IPR048515">
    <property type="entry name" value="DHH_CID"/>
</dbReference>
<reference evidence="4 5" key="1">
    <citation type="submission" date="2018-06" db="EMBL/GenBank/DDBJ databases">
        <title>Extensive metabolic versatility and redundancy in microbially diverse, dynamic hydrothermal sediments.</title>
        <authorList>
            <person name="Dombrowski N."/>
            <person name="Teske A."/>
            <person name="Baker B.J."/>
        </authorList>
    </citation>
    <scope>NUCLEOTIDE SEQUENCE [LARGE SCALE GENOMIC DNA]</scope>
    <source>
        <strain evidence="4">B51_G17</strain>
    </source>
</reference>
<dbReference type="InterPro" id="IPR003156">
    <property type="entry name" value="DHHA1_dom"/>
</dbReference>
<dbReference type="Gene3D" id="3.90.1640.30">
    <property type="match status" value="1"/>
</dbReference>
<dbReference type="Pfam" id="PF02272">
    <property type="entry name" value="DHHA1"/>
    <property type="match status" value="1"/>
</dbReference>
<proteinExistence type="predicted"/>
<dbReference type="InterPro" id="IPR051673">
    <property type="entry name" value="SSDNA_exonuclease_RecJ"/>
</dbReference>
<sequence>MRKQFSALAKEILKRDNFAIVSHYDADGLTSAAIIAKSLQREGKTAEIKIVKQLYPETLANLDLENKNVIFTDLGSGQISILKNSNLKWFCIIDHHQPEPINIPNHINAHLLGYSGNYEASASTLCFLLAKEINPSNADLADIAIVGCLGDMQDSFGRLHGINRKVLHYGITAKVLQLKRDLRLYGRISRPLVQFLMYASNPFLPELTANETNCIKFLESAGIPLKNNGEWLSYEDLNEEQKKKLVTALVLHLAKKKFPEWKIKQLIGEVYTLCKEHKKSILRDGKEFATLCNACGRHNNAEIALHVCLGDRAKYYEKALNLLQKHRKMLREALQYLQQYPLQEGKYFYYFDAADNINDSIVGIAAGMLYSSMLLNPNKPIFGFAYAEDGYYKISARATAELVASGLNLAEILKIACRNLENSQAGGHSIAAGARIMQKDKEKFLQCLNTAFRNFVKS</sequence>
<dbReference type="Pfam" id="PF21763">
    <property type="entry name" value="DHH_CID"/>
    <property type="match status" value="1"/>
</dbReference>
<comment type="caution">
    <text evidence="4">The sequence shown here is derived from an EMBL/GenBank/DDBJ whole genome shotgun (WGS) entry which is preliminary data.</text>
</comment>
<evidence type="ECO:0000313" key="4">
    <source>
        <dbReference type="EMBL" id="RLG71158.1"/>
    </source>
</evidence>
<gene>
    <name evidence="4" type="ORF">DRO04_00390</name>
</gene>
<protein>
    <submittedName>
        <fullName evidence="4">Recombinase RecJ</fullName>
    </submittedName>
</protein>
<dbReference type="InterPro" id="IPR001667">
    <property type="entry name" value="DDH_dom"/>
</dbReference>
<feature type="domain" description="DDH" evidence="1">
    <location>
        <begin position="18"/>
        <end position="147"/>
    </location>
</feature>
<feature type="domain" description="DHH-CID" evidence="3">
    <location>
        <begin position="184"/>
        <end position="267"/>
    </location>
</feature>
<evidence type="ECO:0000313" key="5">
    <source>
        <dbReference type="Proteomes" id="UP000278031"/>
    </source>
</evidence>
<dbReference type="GO" id="GO:0004527">
    <property type="term" value="F:exonuclease activity"/>
    <property type="evidence" value="ECO:0007669"/>
    <property type="project" value="UniProtKB-KW"/>
</dbReference>
<dbReference type="PANTHER" id="PTHR30255">
    <property type="entry name" value="SINGLE-STRANDED-DNA-SPECIFIC EXONUCLEASE RECJ"/>
    <property type="match status" value="1"/>
</dbReference>
<evidence type="ECO:0000259" key="2">
    <source>
        <dbReference type="Pfam" id="PF02272"/>
    </source>
</evidence>
<dbReference type="InterPro" id="IPR038763">
    <property type="entry name" value="DHH_sf"/>
</dbReference>
<organism evidence="4 5">
    <name type="scientific">Candidatus Iainarchaeum sp</name>
    <dbReference type="NCBI Taxonomy" id="3101447"/>
    <lineage>
        <taxon>Archaea</taxon>
        <taxon>Candidatus Iainarchaeota</taxon>
        <taxon>Candidatus Iainarchaeia</taxon>
        <taxon>Candidatus Iainarchaeales</taxon>
        <taxon>Candidatus Iainarchaeaceae</taxon>
        <taxon>Candidatus Iainarchaeum</taxon>
    </lineage>
</organism>
<name>A0A497JL48_9ARCH</name>
<dbReference type="Pfam" id="PF01368">
    <property type="entry name" value="DHH"/>
    <property type="match status" value="1"/>
</dbReference>
<evidence type="ECO:0000259" key="3">
    <source>
        <dbReference type="Pfam" id="PF21763"/>
    </source>
</evidence>